<dbReference type="Gene3D" id="3.40.50.300">
    <property type="entry name" value="P-loop containing nucleotide triphosphate hydrolases"/>
    <property type="match status" value="1"/>
</dbReference>
<sequence length="485" mass="54641">MQATSTPTNFEGAPRITKEYTLDFMDEEEDIVGLASPDLRLDDAALLRWGWFNVEDVHLVTFNDNGFGNLVLSSHKKQLLSSLIMSQNLEGFSTDDFVEGKGKGVIILLNEVVADHARRPLLTANSGQFIGSPAEVEVSLAKLLQSATRWGALVLLDEADVFMQARNLQDLERNGIVSMLLRTLEYFEGTLFLTTNRVGTIDSAFMSRFHLTLSYEPLSESARRQLWDTWITRACRIWNGVNAMTQFQEDCSVSVTRQEAEKRWDPKVPDSKPMPSKSWLKTLCDGRRDVLSYRNWIIDLQTYGIIVPPAFVVLMMQPYCMEHSRCIVVEARIWTSQTPCRLPSLADFNFSLHEKDTRAYQNARKDVTQQRIIETHSFSAQKTAHRLRDVDLPRTEIAFSDITPQAASNNVLKKPSLSLRWAAPKVRAGLAIMISLNAPAACSPSPERLNGVCGLLSNGLPVSVYSFRWHIEMPVWGNGSCRRPG</sequence>
<dbReference type="GeneID" id="73338887"/>
<dbReference type="PANTHER" id="PTHR46411">
    <property type="entry name" value="FAMILY ATPASE, PUTATIVE-RELATED"/>
    <property type="match status" value="1"/>
</dbReference>
<name>A0A9Q8WD56_9PEZI</name>
<accession>A0A9Q8WD56</accession>
<evidence type="ECO:0000313" key="2">
    <source>
        <dbReference type="EMBL" id="UQC79388.1"/>
    </source>
</evidence>
<organism evidence="2 3">
    <name type="scientific">Colletotrichum lupini</name>
    <dbReference type="NCBI Taxonomy" id="145971"/>
    <lineage>
        <taxon>Eukaryota</taxon>
        <taxon>Fungi</taxon>
        <taxon>Dikarya</taxon>
        <taxon>Ascomycota</taxon>
        <taxon>Pezizomycotina</taxon>
        <taxon>Sordariomycetes</taxon>
        <taxon>Hypocreomycetidae</taxon>
        <taxon>Glomerellales</taxon>
        <taxon>Glomerellaceae</taxon>
        <taxon>Colletotrichum</taxon>
        <taxon>Colletotrichum acutatum species complex</taxon>
    </lineage>
</organism>
<dbReference type="EMBL" id="CP019475">
    <property type="protein sequence ID" value="UQC79388.1"/>
    <property type="molecule type" value="Genomic_DNA"/>
</dbReference>
<protein>
    <submittedName>
        <fullName evidence="2">ATPase</fullName>
    </submittedName>
</protein>
<dbReference type="PANTHER" id="PTHR46411:SF3">
    <property type="entry name" value="AAA+ ATPASE DOMAIN-CONTAINING PROTEIN"/>
    <property type="match status" value="1"/>
</dbReference>
<dbReference type="InterPro" id="IPR027417">
    <property type="entry name" value="P-loop_NTPase"/>
</dbReference>
<dbReference type="GO" id="GO:0005524">
    <property type="term" value="F:ATP binding"/>
    <property type="evidence" value="ECO:0007669"/>
    <property type="project" value="InterPro"/>
</dbReference>
<proteinExistence type="predicted"/>
<dbReference type="AlphaFoldDB" id="A0A9Q8WD56"/>
<dbReference type="RefSeq" id="XP_049141020.1">
    <property type="nucleotide sequence ID" value="XM_049283877.1"/>
</dbReference>
<dbReference type="InterPro" id="IPR003959">
    <property type="entry name" value="ATPase_AAA_core"/>
</dbReference>
<dbReference type="Pfam" id="PF00004">
    <property type="entry name" value="AAA"/>
    <property type="match status" value="1"/>
</dbReference>
<reference evidence="2" key="1">
    <citation type="journal article" date="2021" name="Mol. Plant Microbe Interact.">
        <title>Complete Genome Sequence of the Plant-Pathogenic Fungus Colletotrichum lupini.</title>
        <authorList>
            <person name="Baroncelli R."/>
            <person name="Pensec F."/>
            <person name="Da Lio D."/>
            <person name="Boufleur T."/>
            <person name="Vicente I."/>
            <person name="Sarrocco S."/>
            <person name="Picot A."/>
            <person name="Baraldi E."/>
            <person name="Sukno S."/>
            <person name="Thon M."/>
            <person name="Le Floch G."/>
        </authorList>
    </citation>
    <scope>NUCLEOTIDE SEQUENCE</scope>
    <source>
        <strain evidence="2">IMI 504893</strain>
    </source>
</reference>
<dbReference type="GO" id="GO:0016887">
    <property type="term" value="F:ATP hydrolysis activity"/>
    <property type="evidence" value="ECO:0007669"/>
    <property type="project" value="InterPro"/>
</dbReference>
<dbReference type="Proteomes" id="UP000830671">
    <property type="component" value="Chromosome 3"/>
</dbReference>
<keyword evidence="3" id="KW-1185">Reference proteome</keyword>
<dbReference type="SUPFAM" id="SSF52540">
    <property type="entry name" value="P-loop containing nucleoside triphosphate hydrolases"/>
    <property type="match status" value="1"/>
</dbReference>
<gene>
    <name evidence="2" type="ORF">CLUP02_04867</name>
</gene>
<dbReference type="KEGG" id="clup:CLUP02_04867"/>
<evidence type="ECO:0000313" key="3">
    <source>
        <dbReference type="Proteomes" id="UP000830671"/>
    </source>
</evidence>
<feature type="domain" description="ATPase AAA-type core" evidence="1">
    <location>
        <begin position="109"/>
        <end position="211"/>
    </location>
</feature>
<evidence type="ECO:0000259" key="1">
    <source>
        <dbReference type="Pfam" id="PF00004"/>
    </source>
</evidence>